<evidence type="ECO:0000256" key="7">
    <source>
        <dbReference type="SAM" id="Coils"/>
    </source>
</evidence>
<evidence type="ECO:0000256" key="6">
    <source>
        <dbReference type="PROSITE-ProRule" id="PRU00309"/>
    </source>
</evidence>
<dbReference type="PANTHER" id="PTHR46600:SF11">
    <property type="entry name" value="THAP DOMAIN-CONTAINING PROTEIN 10"/>
    <property type="match status" value="1"/>
</dbReference>
<dbReference type="AlphaFoldDB" id="A0A7R9A6L7"/>
<feature type="domain" description="THAP-type" evidence="10">
    <location>
        <begin position="1"/>
        <end position="74"/>
    </location>
</feature>
<keyword evidence="1" id="KW-0479">Metal-binding</keyword>
<evidence type="ECO:0000313" key="12">
    <source>
        <dbReference type="Proteomes" id="UP000677054"/>
    </source>
</evidence>
<dbReference type="OrthoDB" id="432970at2759"/>
<dbReference type="PROSITE" id="PS50950">
    <property type="entry name" value="ZF_THAP"/>
    <property type="match status" value="1"/>
</dbReference>
<proteinExistence type="predicted"/>
<protein>
    <recommendedName>
        <fullName evidence="13">MYND-type domain-containing protein</fullName>
    </recommendedName>
</protein>
<accession>A0A7R9A6L7</accession>
<dbReference type="GO" id="GO:0043565">
    <property type="term" value="F:sequence-specific DNA binding"/>
    <property type="evidence" value="ECO:0007669"/>
    <property type="project" value="InterPro"/>
</dbReference>
<feature type="compositionally biased region" description="Basic and acidic residues" evidence="8">
    <location>
        <begin position="560"/>
        <end position="573"/>
    </location>
</feature>
<evidence type="ECO:0008006" key="13">
    <source>
        <dbReference type="Google" id="ProtNLM"/>
    </source>
</evidence>
<feature type="region of interest" description="Disordered" evidence="8">
    <location>
        <begin position="443"/>
        <end position="508"/>
    </location>
</feature>
<organism evidence="11">
    <name type="scientific">Darwinula stevensoni</name>
    <dbReference type="NCBI Taxonomy" id="69355"/>
    <lineage>
        <taxon>Eukaryota</taxon>
        <taxon>Metazoa</taxon>
        <taxon>Ecdysozoa</taxon>
        <taxon>Arthropoda</taxon>
        <taxon>Crustacea</taxon>
        <taxon>Oligostraca</taxon>
        <taxon>Ostracoda</taxon>
        <taxon>Podocopa</taxon>
        <taxon>Podocopida</taxon>
        <taxon>Darwinulocopina</taxon>
        <taxon>Darwinuloidea</taxon>
        <taxon>Darwinulidae</taxon>
        <taxon>Darwinula</taxon>
    </lineage>
</organism>
<feature type="coiled-coil region" evidence="7">
    <location>
        <begin position="285"/>
        <end position="312"/>
    </location>
</feature>
<keyword evidence="3" id="KW-0862">Zinc</keyword>
<evidence type="ECO:0000259" key="10">
    <source>
        <dbReference type="PROSITE" id="PS50950"/>
    </source>
</evidence>
<evidence type="ECO:0000256" key="5">
    <source>
        <dbReference type="PROSITE-ProRule" id="PRU00134"/>
    </source>
</evidence>
<dbReference type="PANTHER" id="PTHR46600">
    <property type="entry name" value="THAP DOMAIN-CONTAINING"/>
    <property type="match status" value="1"/>
</dbReference>
<dbReference type="EMBL" id="CAJPEV010000748">
    <property type="protein sequence ID" value="CAG0888200.1"/>
    <property type="molecule type" value="Genomic_DNA"/>
</dbReference>
<feature type="compositionally biased region" description="Basic and acidic residues" evidence="8">
    <location>
        <begin position="443"/>
        <end position="473"/>
    </location>
</feature>
<keyword evidence="4 6" id="KW-0238">DNA-binding</keyword>
<keyword evidence="7" id="KW-0175">Coiled coil</keyword>
<feature type="region of interest" description="Disordered" evidence="8">
    <location>
        <begin position="527"/>
        <end position="586"/>
    </location>
</feature>
<evidence type="ECO:0000256" key="1">
    <source>
        <dbReference type="ARBA" id="ARBA00022723"/>
    </source>
</evidence>
<feature type="compositionally biased region" description="Low complexity" evidence="8">
    <location>
        <begin position="350"/>
        <end position="368"/>
    </location>
</feature>
<evidence type="ECO:0000313" key="11">
    <source>
        <dbReference type="EMBL" id="CAD7244971.1"/>
    </source>
</evidence>
<feature type="compositionally biased region" description="Basic and acidic residues" evidence="8">
    <location>
        <begin position="161"/>
        <end position="188"/>
    </location>
</feature>
<dbReference type="Pfam" id="PF05485">
    <property type="entry name" value="THAP"/>
    <property type="match status" value="1"/>
</dbReference>
<evidence type="ECO:0000256" key="8">
    <source>
        <dbReference type="SAM" id="MobiDB-lite"/>
    </source>
</evidence>
<reference evidence="11" key="1">
    <citation type="submission" date="2020-11" db="EMBL/GenBank/DDBJ databases">
        <authorList>
            <person name="Tran Van P."/>
        </authorList>
    </citation>
    <scope>NUCLEOTIDE SEQUENCE</scope>
</reference>
<dbReference type="InterPro" id="IPR002893">
    <property type="entry name" value="Znf_MYND"/>
</dbReference>
<dbReference type="SUPFAM" id="SSF144232">
    <property type="entry name" value="HIT/MYND zinc finger-like"/>
    <property type="match status" value="1"/>
</dbReference>
<feature type="region of interest" description="Disordered" evidence="8">
    <location>
        <begin position="339"/>
        <end position="368"/>
    </location>
</feature>
<feature type="compositionally biased region" description="Polar residues" evidence="8">
    <location>
        <begin position="544"/>
        <end position="557"/>
    </location>
</feature>
<dbReference type="Pfam" id="PF01753">
    <property type="entry name" value="zf-MYND"/>
    <property type="match status" value="1"/>
</dbReference>
<dbReference type="SUPFAM" id="SSF57716">
    <property type="entry name" value="Glucocorticoid receptor-like (DNA-binding domain)"/>
    <property type="match status" value="1"/>
</dbReference>
<dbReference type="PROSITE" id="PS50865">
    <property type="entry name" value="ZF_MYND_2"/>
    <property type="match status" value="1"/>
</dbReference>
<gene>
    <name evidence="11" type="ORF">DSTB1V02_LOCUS4849</name>
</gene>
<feature type="compositionally biased region" description="Low complexity" evidence="8">
    <location>
        <begin position="481"/>
        <end position="507"/>
    </location>
</feature>
<name>A0A7R9A6L7_9CRUS</name>
<feature type="region of interest" description="Disordered" evidence="8">
    <location>
        <begin position="124"/>
        <end position="284"/>
    </location>
</feature>
<evidence type="ECO:0000259" key="9">
    <source>
        <dbReference type="PROSITE" id="PS50865"/>
    </source>
</evidence>
<feature type="domain" description="MYND-type" evidence="9">
    <location>
        <begin position="585"/>
        <end position="622"/>
    </location>
</feature>
<sequence length="624" mass="68558">MYGFPCPALFPGLHASWVEAVKRQGFSPGNGARICSIHFKDEDFDSSDLLRCRLMPHERHRAPRLMPSAVPSLHIAQDPRAFLAHFGFTLWNTEVMGMPIEGDLETMEKSQDSPDSALDSIGQQVQEPKENGEEESPKEAEEGENEAEKAISESSASPASKNDKLTEPKEPETGENRVEDGDVERKGSEEEEEEEEGSGGGGGGQGSHEDDEPGDGEVVQKDVEGDSDSQGSMTLKDSECQVSTSEAGNLGKRPLDENSSSASSEPKRPRLASPIPEELPQVKDMDTLENLMHSVRKEIRDLDTQVKEKEREWNYLIHLKKRKEEYYLRLKRKKAVEAMQTKSSSDKELLSLLQGPSGKPSSTTSPLLSAELRRCDPVSSRSASESLLSAELRRDASMPRVLTLNPESLYTTKPRVNLEAEQRMLLHEALYASKPKVSVDSLIAEHRARNPHPPELRGKRPRMRENPDKHSPEVEILVEPSSSKVIGSKEVSSSSAAGSGESSSSSSTKVLYRDMLVHLAKMSEGKSCVPLARPGPTPSSSTPRLNSAADSLQNISLKSLLDDTRKGKGKEGSNKVGESQPQPKCQGCKRSAAQFVCAGCNRQWYCSRECQVNDWDEHAEVCSG</sequence>
<dbReference type="InterPro" id="IPR006612">
    <property type="entry name" value="THAP_Znf"/>
</dbReference>
<dbReference type="SMART" id="SM00692">
    <property type="entry name" value="DM3"/>
    <property type="match status" value="1"/>
</dbReference>
<feature type="compositionally biased region" description="Polar residues" evidence="8">
    <location>
        <begin position="228"/>
        <end position="247"/>
    </location>
</feature>
<evidence type="ECO:0000256" key="4">
    <source>
        <dbReference type="ARBA" id="ARBA00023125"/>
    </source>
</evidence>
<dbReference type="PROSITE" id="PS01360">
    <property type="entry name" value="ZF_MYND_1"/>
    <property type="match status" value="1"/>
</dbReference>
<dbReference type="Proteomes" id="UP000677054">
    <property type="component" value="Unassembled WGS sequence"/>
</dbReference>
<dbReference type="GO" id="GO:0008270">
    <property type="term" value="F:zinc ion binding"/>
    <property type="evidence" value="ECO:0007669"/>
    <property type="project" value="UniProtKB-KW"/>
</dbReference>
<feature type="compositionally biased region" description="Basic and acidic residues" evidence="8">
    <location>
        <begin position="127"/>
        <end position="151"/>
    </location>
</feature>
<dbReference type="InterPro" id="IPR026516">
    <property type="entry name" value="THAP1/10"/>
</dbReference>
<keyword evidence="12" id="KW-1185">Reference proteome</keyword>
<evidence type="ECO:0000256" key="3">
    <source>
        <dbReference type="ARBA" id="ARBA00022833"/>
    </source>
</evidence>
<evidence type="ECO:0000256" key="2">
    <source>
        <dbReference type="ARBA" id="ARBA00022771"/>
    </source>
</evidence>
<dbReference type="EMBL" id="LR900265">
    <property type="protein sequence ID" value="CAD7244971.1"/>
    <property type="molecule type" value="Genomic_DNA"/>
</dbReference>
<dbReference type="Gene3D" id="6.10.140.2220">
    <property type="match status" value="1"/>
</dbReference>
<keyword evidence="2 5" id="KW-0863">Zinc-finger</keyword>